<dbReference type="AlphaFoldDB" id="T1ACN1"/>
<name>T1ACN1_9ZZZZ</name>
<dbReference type="InterPro" id="IPR007981">
    <property type="entry name" value="Peptidase_A5"/>
</dbReference>
<feature type="non-terminal residue" evidence="1">
    <location>
        <position position="528"/>
    </location>
</feature>
<dbReference type="InterPro" id="IPR012334">
    <property type="entry name" value="Pectin_lyas_fold"/>
</dbReference>
<sequence>SYPYDWVDFNSVSATASNYTASGTQYNKFGLTNDFEVILGGPGGGSQADLFAADANMSLQYWNSSTGSFRSVPAAYSYGGETGETVTGANVKWTTNATTGQPFGVVTGGAGFLYGLWNATTPSGMGTLNVHLTPSNEFIFLAINRTGNFSYEGEPYWAPQELNNGTFSLAPGAYNITVELAGYDPEQGSFTLNAGQTVTFSGAMTANSALGIYTPLYVWNNDQFAGISTSGNGTPGNPYQIFNTQPYLMPSVFGFFNDYTFPVYYSVFFWNTNASVVLSNMPAMTTSMPYLYFPTTNDLGYLLEGTSNVALVNSTQISGWFTSNVDNSFAANGAPFNGNYYGTFSVQLWNATKTLIANDTFRTQAAGLGLQGGTNNTVWGNTFVMVPEPAFSSVVTGAGIAPLNLSLGLQATESGDVIYNNYFATTTTASAPPFNLYTGAIQSNLEKWNITPTPASTVNYATDFPWFPLTGTIIHNGTQGGNFWWDYGTTSNPIGTRPYKEYNTTLGVDQIYYGGDDFPLIETNYTVT</sequence>
<dbReference type="EMBL" id="AUZY01010441">
    <property type="protein sequence ID" value="EQD38684.1"/>
    <property type="molecule type" value="Genomic_DNA"/>
</dbReference>
<feature type="non-terminal residue" evidence="1">
    <location>
        <position position="1"/>
    </location>
</feature>
<organism evidence="1">
    <name type="scientific">mine drainage metagenome</name>
    <dbReference type="NCBI Taxonomy" id="410659"/>
    <lineage>
        <taxon>unclassified sequences</taxon>
        <taxon>metagenomes</taxon>
        <taxon>ecological metagenomes</taxon>
    </lineage>
</organism>
<gene>
    <name evidence="1" type="ORF">B1B_15698</name>
</gene>
<evidence type="ECO:0000313" key="1">
    <source>
        <dbReference type="EMBL" id="EQD38684.1"/>
    </source>
</evidence>
<protein>
    <submittedName>
        <fullName evidence="1">Thermopsin related protein</fullName>
    </submittedName>
</protein>
<dbReference type="Gene3D" id="2.160.20.10">
    <property type="entry name" value="Single-stranded right-handed beta-helix, Pectin lyase-like"/>
    <property type="match status" value="1"/>
</dbReference>
<comment type="caution">
    <text evidence="1">The sequence shown here is derived from an EMBL/GenBank/DDBJ whole genome shotgun (WGS) entry which is preliminary data.</text>
</comment>
<proteinExistence type="predicted"/>
<accession>T1ACN1</accession>
<dbReference type="Pfam" id="PF05317">
    <property type="entry name" value="Thermopsin"/>
    <property type="match status" value="1"/>
</dbReference>
<reference evidence="1" key="1">
    <citation type="submission" date="2013-08" db="EMBL/GenBank/DDBJ databases">
        <authorList>
            <person name="Mendez C."/>
            <person name="Richter M."/>
            <person name="Ferrer M."/>
            <person name="Sanchez J."/>
        </authorList>
    </citation>
    <scope>NUCLEOTIDE SEQUENCE</scope>
</reference>
<reference evidence="1" key="2">
    <citation type="journal article" date="2014" name="ISME J.">
        <title>Microbial stratification in low pH oxic and suboxic macroscopic growths along an acid mine drainage.</title>
        <authorList>
            <person name="Mendez-Garcia C."/>
            <person name="Mesa V."/>
            <person name="Sprenger R.R."/>
            <person name="Richter M."/>
            <person name="Diez M.S."/>
            <person name="Solano J."/>
            <person name="Bargiela R."/>
            <person name="Golyshina O.V."/>
            <person name="Manteca A."/>
            <person name="Ramos J.L."/>
            <person name="Gallego J.R."/>
            <person name="Llorente I."/>
            <person name="Martins Dos Santos V.A."/>
            <person name="Jensen O.N."/>
            <person name="Pelaez A.I."/>
            <person name="Sanchez J."/>
            <person name="Ferrer M."/>
        </authorList>
    </citation>
    <scope>NUCLEOTIDE SEQUENCE</scope>
</reference>